<evidence type="ECO:0000259" key="3">
    <source>
        <dbReference type="Pfam" id="PF01266"/>
    </source>
</evidence>
<dbReference type="OrthoDB" id="9806257at2"/>
<keyword evidence="1" id="KW-0560">Oxidoreductase</keyword>
<sequence length="391" mass="40864">MVQTVDVLVVGAGIVGASCAYVLTRAGVRVTVVDRGGVASGTTGAGEGNILVSDKEPGPELELALRSNELWRELDEECGGFEWEPKGGLVVAETPEVLDALTAFADTQRRHTRPAGADPGRPENVPPASVQVAAVPVAAENLRGFEPHLADGLAGGVHYPQDAQVQPMLAAARLLKASGARLVRTAVERFLVSGDRVTGVRTGQGDLYADAVVNAAGTWAGSFPQAPLPIRPRKGFILVTQPFAVPPVRHKVYTAAYVTNVASDAEGLETSGVIESTRAGTVLIGASRQRVGYDTAIDYPVLAKLARQAIGLFPVLGDRQVMRAYAGLRPYSPDHLPVIGPDHRLGNLFHACGHEGAGIGLAPATAEMVAAQLTGRPPRVDPAPFAPGRFA</sequence>
<organism evidence="4 5">
    <name type="scientific">Herbidospora galbida</name>
    <dbReference type="NCBI Taxonomy" id="2575442"/>
    <lineage>
        <taxon>Bacteria</taxon>
        <taxon>Bacillati</taxon>
        <taxon>Actinomycetota</taxon>
        <taxon>Actinomycetes</taxon>
        <taxon>Streptosporangiales</taxon>
        <taxon>Streptosporangiaceae</taxon>
        <taxon>Herbidospora</taxon>
    </lineage>
</organism>
<comment type="caution">
    <text evidence="4">The sequence shown here is derived from an EMBL/GenBank/DDBJ whole genome shotgun (WGS) entry which is preliminary data.</text>
</comment>
<dbReference type="InterPro" id="IPR036188">
    <property type="entry name" value="FAD/NAD-bd_sf"/>
</dbReference>
<dbReference type="SUPFAM" id="SSF54373">
    <property type="entry name" value="FAD-linked reductases, C-terminal domain"/>
    <property type="match status" value="1"/>
</dbReference>
<name>A0A4U3M7H0_9ACTN</name>
<protein>
    <submittedName>
        <fullName evidence="4">FAD-binding oxidoreductase</fullName>
    </submittedName>
</protein>
<dbReference type="PANTHER" id="PTHR13847:SF287">
    <property type="entry name" value="FAD-DEPENDENT OXIDOREDUCTASE DOMAIN-CONTAINING PROTEIN 1"/>
    <property type="match status" value="1"/>
</dbReference>
<evidence type="ECO:0000313" key="4">
    <source>
        <dbReference type="EMBL" id="TKK84149.1"/>
    </source>
</evidence>
<reference evidence="4 5" key="1">
    <citation type="submission" date="2019-04" db="EMBL/GenBank/DDBJ databases">
        <title>Herbidospora sp. NEAU-GS14.nov., a novel actinomycete isolated from soil.</title>
        <authorList>
            <person name="Han L."/>
        </authorList>
    </citation>
    <scope>NUCLEOTIDE SEQUENCE [LARGE SCALE GENOMIC DNA]</scope>
    <source>
        <strain evidence="4 5">NEAU-GS14</strain>
    </source>
</reference>
<dbReference type="GO" id="GO:0016491">
    <property type="term" value="F:oxidoreductase activity"/>
    <property type="evidence" value="ECO:0007669"/>
    <property type="project" value="UniProtKB-KW"/>
</dbReference>
<dbReference type="SUPFAM" id="SSF51905">
    <property type="entry name" value="FAD/NAD(P)-binding domain"/>
    <property type="match status" value="1"/>
</dbReference>
<proteinExistence type="predicted"/>
<accession>A0A4U3M7H0</accession>
<dbReference type="AlphaFoldDB" id="A0A4U3M7H0"/>
<feature type="region of interest" description="Disordered" evidence="2">
    <location>
        <begin position="108"/>
        <end position="127"/>
    </location>
</feature>
<dbReference type="Pfam" id="PF01266">
    <property type="entry name" value="DAO"/>
    <property type="match status" value="1"/>
</dbReference>
<dbReference type="Gene3D" id="3.30.9.10">
    <property type="entry name" value="D-Amino Acid Oxidase, subunit A, domain 2"/>
    <property type="match status" value="1"/>
</dbReference>
<dbReference type="PANTHER" id="PTHR13847">
    <property type="entry name" value="SARCOSINE DEHYDROGENASE-RELATED"/>
    <property type="match status" value="1"/>
</dbReference>
<gene>
    <name evidence="4" type="ORF">FDA94_31045</name>
</gene>
<evidence type="ECO:0000256" key="2">
    <source>
        <dbReference type="SAM" id="MobiDB-lite"/>
    </source>
</evidence>
<evidence type="ECO:0000256" key="1">
    <source>
        <dbReference type="ARBA" id="ARBA00023002"/>
    </source>
</evidence>
<dbReference type="Gene3D" id="3.50.50.60">
    <property type="entry name" value="FAD/NAD(P)-binding domain"/>
    <property type="match status" value="1"/>
</dbReference>
<keyword evidence="5" id="KW-1185">Reference proteome</keyword>
<dbReference type="GO" id="GO:0005737">
    <property type="term" value="C:cytoplasm"/>
    <property type="evidence" value="ECO:0007669"/>
    <property type="project" value="TreeGrafter"/>
</dbReference>
<evidence type="ECO:0000313" key="5">
    <source>
        <dbReference type="Proteomes" id="UP000308705"/>
    </source>
</evidence>
<dbReference type="InterPro" id="IPR006076">
    <property type="entry name" value="FAD-dep_OxRdtase"/>
</dbReference>
<dbReference type="Proteomes" id="UP000308705">
    <property type="component" value="Unassembled WGS sequence"/>
</dbReference>
<feature type="domain" description="FAD dependent oxidoreductase" evidence="3">
    <location>
        <begin position="6"/>
        <end position="371"/>
    </location>
</feature>
<dbReference type="EMBL" id="SZQA01000037">
    <property type="protein sequence ID" value="TKK84149.1"/>
    <property type="molecule type" value="Genomic_DNA"/>
</dbReference>